<accession>A0A931AQM9</accession>
<dbReference type="NCBIfam" id="TIGR00113">
    <property type="entry name" value="queA"/>
    <property type="match status" value="1"/>
</dbReference>
<dbReference type="InterPro" id="IPR036100">
    <property type="entry name" value="QueA_sf"/>
</dbReference>
<dbReference type="HAMAP" id="MF_00113">
    <property type="entry name" value="QueA"/>
    <property type="match status" value="1"/>
</dbReference>
<dbReference type="InterPro" id="IPR003699">
    <property type="entry name" value="QueA"/>
</dbReference>
<evidence type="ECO:0000256" key="12">
    <source>
        <dbReference type="ARBA" id="ARBA00076160"/>
    </source>
</evidence>
<comment type="subunit">
    <text evidence="3 13">Monomer.</text>
</comment>
<evidence type="ECO:0000256" key="2">
    <source>
        <dbReference type="ARBA" id="ARBA00004691"/>
    </source>
</evidence>
<evidence type="ECO:0000256" key="5">
    <source>
        <dbReference type="ARBA" id="ARBA00022679"/>
    </source>
</evidence>
<evidence type="ECO:0000256" key="10">
    <source>
        <dbReference type="ARBA" id="ARBA00066503"/>
    </source>
</evidence>
<dbReference type="Gene3D" id="3.40.1780.10">
    <property type="entry name" value="QueA-like"/>
    <property type="match status" value="1"/>
</dbReference>
<dbReference type="PANTHER" id="PTHR30307:SF0">
    <property type="entry name" value="S-ADENOSYLMETHIONINE:TRNA RIBOSYLTRANSFERASE-ISOMERASE"/>
    <property type="match status" value="1"/>
</dbReference>
<dbReference type="Pfam" id="PF02547">
    <property type="entry name" value="Queuosine_synth"/>
    <property type="match status" value="1"/>
</dbReference>
<keyword evidence="14" id="KW-0328">Glycosyltransferase</keyword>
<evidence type="ECO:0000256" key="11">
    <source>
        <dbReference type="ARBA" id="ARBA00069325"/>
    </source>
</evidence>
<dbReference type="InterPro" id="IPR042118">
    <property type="entry name" value="QueA_dom1"/>
</dbReference>
<proteinExistence type="inferred from homology"/>
<comment type="catalytic activity">
    <reaction evidence="8 13">
        <text>7-aminomethyl-7-carbaguanosine(34) in tRNA + S-adenosyl-L-methionine = epoxyqueuosine(34) in tRNA + adenine + L-methionine + 2 H(+)</text>
        <dbReference type="Rhea" id="RHEA:32155"/>
        <dbReference type="Rhea" id="RHEA-COMP:10342"/>
        <dbReference type="Rhea" id="RHEA-COMP:18582"/>
        <dbReference type="ChEBI" id="CHEBI:15378"/>
        <dbReference type="ChEBI" id="CHEBI:16708"/>
        <dbReference type="ChEBI" id="CHEBI:57844"/>
        <dbReference type="ChEBI" id="CHEBI:59789"/>
        <dbReference type="ChEBI" id="CHEBI:82833"/>
        <dbReference type="ChEBI" id="CHEBI:194443"/>
        <dbReference type="EC" id="2.4.99.17"/>
    </reaction>
</comment>
<name>A0A931AQM9_9FIRM</name>
<dbReference type="SUPFAM" id="SSF111337">
    <property type="entry name" value="QueA-like"/>
    <property type="match status" value="1"/>
</dbReference>
<dbReference type="Proteomes" id="UP000621436">
    <property type="component" value="Unassembled WGS sequence"/>
</dbReference>
<evidence type="ECO:0000313" key="14">
    <source>
        <dbReference type="EMBL" id="MBF8436041.1"/>
    </source>
</evidence>
<dbReference type="AlphaFoldDB" id="A0A931AQM9"/>
<evidence type="ECO:0000256" key="9">
    <source>
        <dbReference type="ARBA" id="ARBA00061210"/>
    </source>
</evidence>
<dbReference type="EMBL" id="JADPIE010000001">
    <property type="protein sequence ID" value="MBF8436041.1"/>
    <property type="molecule type" value="Genomic_DNA"/>
</dbReference>
<comment type="subcellular location">
    <subcellularLocation>
        <location evidence="1 13">Cytoplasm</location>
    </subcellularLocation>
</comment>
<comment type="function">
    <text evidence="13">Transfers and isomerizes the ribose moiety from AdoMet to the 7-aminomethyl group of 7-deazaguanine (preQ1-tRNA) to give epoxyqueuosine (oQ-tRNA).</text>
</comment>
<evidence type="ECO:0000256" key="7">
    <source>
        <dbReference type="ARBA" id="ARBA00022785"/>
    </source>
</evidence>
<comment type="pathway">
    <text evidence="2 13">tRNA modification; tRNA-queuosine biosynthesis.</text>
</comment>
<evidence type="ECO:0000256" key="6">
    <source>
        <dbReference type="ARBA" id="ARBA00022691"/>
    </source>
</evidence>
<keyword evidence="6 13" id="KW-0949">S-adenosyl-L-methionine</keyword>
<reference evidence="14" key="1">
    <citation type="submission" date="2020-11" db="EMBL/GenBank/DDBJ databases">
        <title>Halonatronomonas betainensis gen. nov., sp. nov. a novel haloalkaliphilic representative of the family Halanaerobiacae capable of betaine degradation.</title>
        <authorList>
            <person name="Boltyanskaya Y."/>
            <person name="Kevbrin V."/>
            <person name="Detkova E."/>
            <person name="Grouzdev D.S."/>
            <person name="Koziaeva V."/>
            <person name="Zhilina T."/>
        </authorList>
    </citation>
    <scope>NUCLEOTIDE SEQUENCE</scope>
    <source>
        <strain evidence="14">Z-7014</strain>
    </source>
</reference>
<comment type="similarity">
    <text evidence="9 13">Belongs to the QueA family.</text>
</comment>
<dbReference type="RefSeq" id="WP_270452787.1">
    <property type="nucleotide sequence ID" value="NZ_JADPIE010000001.1"/>
</dbReference>
<dbReference type="PANTHER" id="PTHR30307">
    <property type="entry name" value="S-ADENOSYLMETHIONINE:TRNA RIBOSYLTRANSFERASE-ISOMERASE"/>
    <property type="match status" value="1"/>
</dbReference>
<evidence type="ECO:0000256" key="8">
    <source>
        <dbReference type="ARBA" id="ARBA00052751"/>
    </source>
</evidence>
<dbReference type="InterPro" id="IPR042119">
    <property type="entry name" value="QueA_dom2"/>
</dbReference>
<dbReference type="FunFam" id="2.40.10.240:FF:000002">
    <property type="entry name" value="S-adenosylmethionine:tRNA ribosyltransferase-isomerase"/>
    <property type="match status" value="1"/>
</dbReference>
<dbReference type="Gene3D" id="2.40.10.240">
    <property type="entry name" value="QueA-like"/>
    <property type="match status" value="1"/>
</dbReference>
<dbReference type="GO" id="GO:0051075">
    <property type="term" value="F:S-adenosylmethionine:tRNA ribosyltransferase-isomerase activity"/>
    <property type="evidence" value="ECO:0007669"/>
    <property type="project" value="UniProtKB-EC"/>
</dbReference>
<keyword evidence="7 13" id="KW-0671">Queuosine biosynthesis</keyword>
<keyword evidence="4 13" id="KW-0963">Cytoplasm</keyword>
<organism evidence="14 15">
    <name type="scientific">Halonatronomonas betaini</name>
    <dbReference type="NCBI Taxonomy" id="2778430"/>
    <lineage>
        <taxon>Bacteria</taxon>
        <taxon>Bacillati</taxon>
        <taxon>Bacillota</taxon>
        <taxon>Clostridia</taxon>
        <taxon>Halanaerobiales</taxon>
        <taxon>Halarsenatibacteraceae</taxon>
        <taxon>Halonatronomonas</taxon>
    </lineage>
</organism>
<evidence type="ECO:0000313" key="15">
    <source>
        <dbReference type="Proteomes" id="UP000621436"/>
    </source>
</evidence>
<dbReference type="NCBIfam" id="NF001140">
    <property type="entry name" value="PRK00147.1"/>
    <property type="match status" value="1"/>
</dbReference>
<evidence type="ECO:0000256" key="3">
    <source>
        <dbReference type="ARBA" id="ARBA00011245"/>
    </source>
</evidence>
<dbReference type="GO" id="GO:0008616">
    <property type="term" value="P:tRNA queuosine(34) biosynthetic process"/>
    <property type="evidence" value="ECO:0007669"/>
    <property type="project" value="UniProtKB-UniRule"/>
</dbReference>
<gene>
    <name evidence="13 14" type="primary">queA</name>
    <name evidence="14" type="ORF">I0Q91_03025</name>
</gene>
<protein>
    <recommendedName>
        <fullName evidence="11 13">S-adenosylmethionine:tRNA ribosyltransferase-isomerase</fullName>
        <ecNumber evidence="10 13">2.4.99.17</ecNumber>
    </recommendedName>
    <alternativeName>
        <fullName evidence="12 13">Queuosine biosynthesis protein QueA</fullName>
    </alternativeName>
</protein>
<sequence>MRTSDFNYDLPEELIAQEPADQRDHSNLLVLNRSGDIVDDLKFYQLKKYLRPGDRLVFNNSKVIPARLYGEKEISGIEIEILLLNELGPDRWEALVKPGRRVKIGTKIRFDDELVAEALEYTDFGGRVLEFKPSGNLQAKLNQLGEMPLPPYIKKKPENPDRYQTVYADSDKEGSAAAPTAGLHFTEEILKELEDYGVDLSYLTLHVGLGTFRPVKVDDVEEHDMHEEYYEIDKETANDIMNTKKNGGRVISVGTTSVRALESAASSIMNRVGAKAWTDIFIYPGYDFKIIDGLLTNFHLPESTLIMLVAALIGKEEVLDAYNYAIENNYRFYSFGDAMIII</sequence>
<dbReference type="FunFam" id="3.40.1780.10:FF:000001">
    <property type="entry name" value="S-adenosylmethionine:tRNA ribosyltransferase-isomerase"/>
    <property type="match status" value="1"/>
</dbReference>
<evidence type="ECO:0000256" key="1">
    <source>
        <dbReference type="ARBA" id="ARBA00004496"/>
    </source>
</evidence>
<evidence type="ECO:0000256" key="13">
    <source>
        <dbReference type="HAMAP-Rule" id="MF_00113"/>
    </source>
</evidence>
<dbReference type="EC" id="2.4.99.17" evidence="10 13"/>
<dbReference type="GO" id="GO:0005737">
    <property type="term" value="C:cytoplasm"/>
    <property type="evidence" value="ECO:0007669"/>
    <property type="project" value="UniProtKB-SubCell"/>
</dbReference>
<comment type="caution">
    <text evidence="14">The sequence shown here is derived from an EMBL/GenBank/DDBJ whole genome shotgun (WGS) entry which is preliminary data.</text>
</comment>
<keyword evidence="5 13" id="KW-0808">Transferase</keyword>
<keyword evidence="15" id="KW-1185">Reference proteome</keyword>
<evidence type="ECO:0000256" key="4">
    <source>
        <dbReference type="ARBA" id="ARBA00022490"/>
    </source>
</evidence>